<gene>
    <name evidence="2" type="ORF">MNBD_NITROSPIRAE01-20</name>
</gene>
<accession>A0A3B1DXG7</accession>
<dbReference type="AlphaFoldDB" id="A0A3B1DXG7"/>
<protein>
    <submittedName>
        <fullName evidence="2">Probable proline and glycine rich transmembrane protein gene in bax</fullName>
    </submittedName>
</protein>
<dbReference type="PANTHER" id="PTHR40076:SF1">
    <property type="entry name" value="MEMBRANE PROTEIN"/>
    <property type="match status" value="1"/>
</dbReference>
<name>A0A3B1DXG7_9ZZZZ</name>
<feature type="transmembrane region" description="Helical" evidence="1">
    <location>
        <begin position="88"/>
        <end position="110"/>
    </location>
</feature>
<dbReference type="PANTHER" id="PTHR40076">
    <property type="entry name" value="MEMBRANE PROTEIN-RELATED"/>
    <property type="match status" value="1"/>
</dbReference>
<evidence type="ECO:0000313" key="2">
    <source>
        <dbReference type="EMBL" id="VAX33577.1"/>
    </source>
</evidence>
<reference evidence="2" key="1">
    <citation type="submission" date="2018-06" db="EMBL/GenBank/DDBJ databases">
        <authorList>
            <person name="Zhirakovskaya E."/>
        </authorList>
    </citation>
    <scope>NUCLEOTIDE SEQUENCE</scope>
</reference>
<dbReference type="InterPro" id="IPR010380">
    <property type="entry name" value="DUF975"/>
</dbReference>
<feature type="transmembrane region" description="Helical" evidence="1">
    <location>
        <begin position="131"/>
        <end position="164"/>
    </location>
</feature>
<keyword evidence="1" id="KW-1133">Transmembrane helix</keyword>
<feature type="transmembrane region" description="Helical" evidence="1">
    <location>
        <begin position="54"/>
        <end position="76"/>
    </location>
</feature>
<organism evidence="2">
    <name type="scientific">hydrothermal vent metagenome</name>
    <dbReference type="NCBI Taxonomy" id="652676"/>
    <lineage>
        <taxon>unclassified sequences</taxon>
        <taxon>metagenomes</taxon>
        <taxon>ecological metagenomes</taxon>
    </lineage>
</organism>
<proteinExistence type="predicted"/>
<keyword evidence="1" id="KW-0472">Membrane</keyword>
<evidence type="ECO:0000256" key="1">
    <source>
        <dbReference type="SAM" id="Phobius"/>
    </source>
</evidence>
<sequence>MTNIDAPQRAKPSEATSLEGCGSLKDAVNGNYDFNVGEVISEAWAKTKGAKTPLLMAFFLYGFVVICFNIMLGFLFSTLGFGEMGVSLLVPMMQILLTAPLSVGLFILGIRRSVDASLSSTHIFNYCDQTLSLVATTLLMYLCIALGFLALIIPGIYLSIAYYMALPLVVEKHLSPWQALEVSRKAVGKHWFGVLGLGMLIGLINMLGFLAIGIGLIWTLPMSLIAYGILYRNMFGLEAETLAV</sequence>
<dbReference type="EMBL" id="UOGF01000113">
    <property type="protein sequence ID" value="VAX33577.1"/>
    <property type="molecule type" value="Genomic_DNA"/>
</dbReference>
<keyword evidence="1 2" id="KW-0812">Transmembrane</keyword>